<keyword evidence="9" id="KW-1185">Reference proteome</keyword>
<dbReference type="InterPro" id="IPR006102">
    <property type="entry name" value="Ig-like_GH2"/>
</dbReference>
<dbReference type="Proteomes" id="UP000540989">
    <property type="component" value="Unassembled WGS sequence"/>
</dbReference>
<dbReference type="InterPro" id="IPR008979">
    <property type="entry name" value="Galactose-bd-like_sf"/>
</dbReference>
<evidence type="ECO:0000259" key="5">
    <source>
        <dbReference type="Pfam" id="PF02836"/>
    </source>
</evidence>
<evidence type="ECO:0000313" key="9">
    <source>
        <dbReference type="Proteomes" id="UP000540989"/>
    </source>
</evidence>
<comment type="similarity">
    <text evidence="1">Belongs to the glycosyl hydrolase 2 family.</text>
</comment>
<dbReference type="InterPro" id="IPR006101">
    <property type="entry name" value="Glyco_hydro_2"/>
</dbReference>
<dbReference type="SUPFAM" id="SSF49303">
    <property type="entry name" value="beta-Galactosidase/glucuronidase domain"/>
    <property type="match status" value="1"/>
</dbReference>
<reference evidence="8 9" key="1">
    <citation type="submission" date="2020-08" db="EMBL/GenBank/DDBJ databases">
        <title>Genomic Encyclopedia of Type Strains, Phase IV (KMG-V): Genome sequencing to study the core and pangenomes of soil and plant-associated prokaryotes.</title>
        <authorList>
            <person name="Whitman W."/>
        </authorList>
    </citation>
    <scope>NUCLEOTIDE SEQUENCE [LARGE SCALE GENOMIC DNA]</scope>
    <source>
        <strain evidence="8 9">M8UP14</strain>
    </source>
</reference>
<dbReference type="AlphaFoldDB" id="A0A7W7ZE50"/>
<dbReference type="SUPFAM" id="SSF51445">
    <property type="entry name" value="(Trans)glycosidases"/>
    <property type="match status" value="1"/>
</dbReference>
<dbReference type="PRINTS" id="PR00132">
    <property type="entry name" value="GLHYDRLASE2"/>
</dbReference>
<dbReference type="InterPro" id="IPR017853">
    <property type="entry name" value="GH"/>
</dbReference>
<dbReference type="PROSITE" id="PS51318">
    <property type="entry name" value="TAT"/>
    <property type="match status" value="1"/>
</dbReference>
<dbReference type="EC" id="3.2.1.23" evidence="8"/>
<keyword evidence="2 8" id="KW-0378">Hydrolase</keyword>
<dbReference type="InterPro" id="IPR006311">
    <property type="entry name" value="TAT_signal"/>
</dbReference>
<dbReference type="Pfam" id="PF02837">
    <property type="entry name" value="Glyco_hydro_2_N"/>
    <property type="match status" value="1"/>
</dbReference>
<proteinExistence type="inferred from homology"/>
<dbReference type="InterPro" id="IPR051913">
    <property type="entry name" value="GH2_Domain-Containing"/>
</dbReference>
<dbReference type="GO" id="GO:0005975">
    <property type="term" value="P:carbohydrate metabolic process"/>
    <property type="evidence" value="ECO:0007669"/>
    <property type="project" value="InterPro"/>
</dbReference>
<feature type="domain" description="Glycoside hydrolase family 2 catalytic" evidence="5">
    <location>
        <begin position="318"/>
        <end position="533"/>
    </location>
</feature>
<dbReference type="InterPro" id="IPR036156">
    <property type="entry name" value="Beta-gal/glucu_dom_sf"/>
</dbReference>
<dbReference type="SUPFAM" id="SSF49785">
    <property type="entry name" value="Galactose-binding domain-like"/>
    <property type="match status" value="1"/>
</dbReference>
<keyword evidence="3 8" id="KW-0326">Glycosidase</keyword>
<accession>A0A7W7ZE50</accession>
<feature type="domain" description="DUF4982" evidence="7">
    <location>
        <begin position="657"/>
        <end position="719"/>
    </location>
</feature>
<dbReference type="GO" id="GO:0004565">
    <property type="term" value="F:beta-galactosidase activity"/>
    <property type="evidence" value="ECO:0007669"/>
    <property type="project" value="UniProtKB-EC"/>
</dbReference>
<feature type="domain" description="Glycosyl hydrolases family 2 sugar binding" evidence="6">
    <location>
        <begin position="88"/>
        <end position="204"/>
    </location>
</feature>
<evidence type="ECO:0000256" key="1">
    <source>
        <dbReference type="ARBA" id="ARBA00007401"/>
    </source>
</evidence>
<evidence type="ECO:0000259" key="4">
    <source>
        <dbReference type="Pfam" id="PF00703"/>
    </source>
</evidence>
<dbReference type="InterPro" id="IPR013783">
    <property type="entry name" value="Ig-like_fold"/>
</dbReference>
<dbReference type="Gene3D" id="2.60.40.10">
    <property type="entry name" value="Immunoglobulins"/>
    <property type="match status" value="2"/>
</dbReference>
<dbReference type="Gene3D" id="3.20.20.80">
    <property type="entry name" value="Glycosidases"/>
    <property type="match status" value="1"/>
</dbReference>
<dbReference type="Pfam" id="PF16355">
    <property type="entry name" value="DUF4982"/>
    <property type="match status" value="1"/>
</dbReference>
<evidence type="ECO:0000259" key="7">
    <source>
        <dbReference type="Pfam" id="PF16355"/>
    </source>
</evidence>
<dbReference type="Pfam" id="PF00703">
    <property type="entry name" value="Glyco_hydro_2"/>
    <property type="match status" value="1"/>
</dbReference>
<dbReference type="Gene3D" id="2.60.120.260">
    <property type="entry name" value="Galactose-binding domain-like"/>
    <property type="match status" value="1"/>
</dbReference>
<gene>
    <name evidence="8" type="ORF">HDF16_002635</name>
</gene>
<dbReference type="InterPro" id="IPR006104">
    <property type="entry name" value="Glyco_hydro_2_N"/>
</dbReference>
<evidence type="ECO:0000259" key="6">
    <source>
        <dbReference type="Pfam" id="PF02837"/>
    </source>
</evidence>
<dbReference type="InterPro" id="IPR006103">
    <property type="entry name" value="Glyco_hydro_2_cat"/>
</dbReference>
<feature type="domain" description="Glycoside hydrolase family 2 immunoglobulin-like beta-sandwich" evidence="4">
    <location>
        <begin position="208"/>
        <end position="312"/>
    </location>
</feature>
<sequence>MLDSTRRQFLISASMTTAAAVLGTPVRADSVEAVDGTDEPVVSPKRLDGGWQFRQGPTSGQWQVWRAEENDEWHATGLPHCFNAMDACDPDVPYFRGLGSYRTRIEIANPFAQGRTMLHFQGAGQTTTVWVGQTLVGTHKGGYDEFSFDITDAIKGASPAETKGGIPVCVVCDNAADLERVPSDQSDFCLYGGLYRHVSLVYLPGLALETVHVLATLGTDGTTRVSVKARLYNPTRRTSSCEVATRVLDGAGQVVHESTKTLAPWDGFVELDDFSIAAAQLWSPETPHLYRCAVNLTSAEGTTRIKDKFGVRRYEFLENGPFHLNGKRVLLRGTHRHADHAGVAAAMSDEQVRQELQLIHEMGANFIRLAHYQQDRLVLDLCDELGLMVWEEVPWCRAGVGDEAFKQQAKGMLTHMIEQHYNHPSIILWGLGNEDDWPDEYPSIDKEAIREFMTEMRDLAHRLDGSRLTSFRRCDFARDIPDVYSPSIWAGWYGGNYRDYEASLTTQRGRVKRFFHAEWGADSHAGRHSEDPEAVLRGVARDAYTDERGLAYMKTGGPVRVSRDGDWSETYACRLFDWHLKTQEKLDWLTGSAQWIFKDFASPLRGDSCIPRINQKGVVERDLTKKESYFVFQSYWTEKPMAHIYGHSWPVRWGKEGEHREVLVYSNCEQAELFLNEQSLGSKKRDSQNFPAAGLRWDVTFAKGENRLRVVARQGGVTVTDQIELVYATEEWGKPTTMKLAEKRRNAESITVGLTLYDARGLPCLDARDTVRFSLAGGGRLIDNLGTVHGSREAQLANGRAEISIARKGGCVLGVTAQGLPPAFLEIP</sequence>
<evidence type="ECO:0000256" key="3">
    <source>
        <dbReference type="ARBA" id="ARBA00023295"/>
    </source>
</evidence>
<dbReference type="EMBL" id="JACHIP010000003">
    <property type="protein sequence ID" value="MBB5057929.1"/>
    <property type="molecule type" value="Genomic_DNA"/>
</dbReference>
<protein>
    <submittedName>
        <fullName evidence="8">Beta-galactosidase</fullName>
        <ecNumber evidence="8">3.2.1.23</ecNumber>
    </submittedName>
</protein>
<dbReference type="RefSeq" id="WP_246409041.1">
    <property type="nucleotide sequence ID" value="NZ_JACHIP010000003.1"/>
</dbReference>
<dbReference type="InterPro" id="IPR032311">
    <property type="entry name" value="DUF4982"/>
</dbReference>
<dbReference type="PANTHER" id="PTHR42732:SF1">
    <property type="entry name" value="BETA-MANNOSIDASE"/>
    <property type="match status" value="1"/>
</dbReference>
<evidence type="ECO:0000256" key="2">
    <source>
        <dbReference type="ARBA" id="ARBA00022801"/>
    </source>
</evidence>
<name>A0A7W7ZE50_9BACT</name>
<comment type="caution">
    <text evidence="8">The sequence shown here is derived from an EMBL/GenBank/DDBJ whole genome shotgun (WGS) entry which is preliminary data.</text>
</comment>
<dbReference type="Pfam" id="PF02836">
    <property type="entry name" value="Glyco_hydro_2_C"/>
    <property type="match status" value="1"/>
</dbReference>
<dbReference type="PANTHER" id="PTHR42732">
    <property type="entry name" value="BETA-GALACTOSIDASE"/>
    <property type="match status" value="1"/>
</dbReference>
<organism evidence="8 9">
    <name type="scientific">Granulicella aggregans</name>
    <dbReference type="NCBI Taxonomy" id="474949"/>
    <lineage>
        <taxon>Bacteria</taxon>
        <taxon>Pseudomonadati</taxon>
        <taxon>Acidobacteriota</taxon>
        <taxon>Terriglobia</taxon>
        <taxon>Terriglobales</taxon>
        <taxon>Acidobacteriaceae</taxon>
        <taxon>Granulicella</taxon>
    </lineage>
</organism>
<evidence type="ECO:0000313" key="8">
    <source>
        <dbReference type="EMBL" id="MBB5057929.1"/>
    </source>
</evidence>